<dbReference type="OrthoDB" id="9974232at2759"/>
<keyword evidence="3" id="KW-1185">Reference proteome</keyword>
<sequence length="188" mass="21636">MELKHDARNNEPTTETTRIQVAWISGQSLSKQSFEEIKSAPQLQEVPFPNPPRISHTNIHKRPVQYIHKVQEYLNKLTYNHTGTQFFETRPNSSMITLNETSKAIIREGLPIKCMEAVILSVHLTNGVPALGRFPLNFKSEMIMKINKNQRYFYHVVLGLTLGNRFGTIGLSRRDNLMDKKSNIHFTC</sequence>
<dbReference type="PANTHER" id="PTHR15750">
    <property type="entry name" value="VASOHIBIN-1-LIKE ISOFORM X2"/>
    <property type="match status" value="1"/>
</dbReference>
<dbReference type="GO" id="GO:0005737">
    <property type="term" value="C:cytoplasm"/>
    <property type="evidence" value="ECO:0007669"/>
    <property type="project" value="InterPro"/>
</dbReference>
<evidence type="ECO:0000313" key="2">
    <source>
        <dbReference type="EMBL" id="CAF2756606.1"/>
    </source>
</evidence>
<proteinExistence type="predicted"/>
<gene>
    <name evidence="2" type="ORF">LSAA_1524</name>
</gene>
<feature type="active site" evidence="1">
    <location>
        <position position="155"/>
    </location>
</feature>
<keyword evidence="2" id="KW-0121">Carboxypeptidase</keyword>
<organism evidence="2 3">
    <name type="scientific">Lepeophtheirus salmonis</name>
    <name type="common">Salmon louse</name>
    <name type="synonym">Caligus salmonis</name>
    <dbReference type="NCBI Taxonomy" id="72036"/>
    <lineage>
        <taxon>Eukaryota</taxon>
        <taxon>Metazoa</taxon>
        <taxon>Ecdysozoa</taxon>
        <taxon>Arthropoda</taxon>
        <taxon>Crustacea</taxon>
        <taxon>Multicrustacea</taxon>
        <taxon>Hexanauplia</taxon>
        <taxon>Copepoda</taxon>
        <taxon>Siphonostomatoida</taxon>
        <taxon>Caligidae</taxon>
        <taxon>Lepeophtheirus</taxon>
    </lineage>
</organism>
<evidence type="ECO:0000313" key="3">
    <source>
        <dbReference type="Proteomes" id="UP000675881"/>
    </source>
</evidence>
<dbReference type="EC" id="3.4.17.17" evidence="2"/>
<feature type="active site" evidence="1">
    <location>
        <position position="172"/>
    </location>
</feature>
<keyword evidence="2" id="KW-0378">Hydrolase</keyword>
<protein>
    <submittedName>
        <fullName evidence="2">VASH</fullName>
        <ecNumber evidence="2">3.4.17.17</ecNumber>
    </submittedName>
</protein>
<feature type="active site" evidence="1">
    <location>
        <position position="114"/>
    </location>
</feature>
<dbReference type="EMBL" id="HG994580">
    <property type="protein sequence ID" value="CAF2756606.1"/>
    <property type="molecule type" value="Genomic_DNA"/>
</dbReference>
<dbReference type="Proteomes" id="UP000675881">
    <property type="component" value="Chromosome 1"/>
</dbReference>
<dbReference type="PANTHER" id="PTHR15750:SF2">
    <property type="entry name" value="VASOHIBIN"/>
    <property type="match status" value="1"/>
</dbReference>
<dbReference type="InterPro" id="IPR028131">
    <property type="entry name" value="VASH1"/>
</dbReference>
<reference evidence="2" key="1">
    <citation type="submission" date="2021-02" db="EMBL/GenBank/DDBJ databases">
        <authorList>
            <person name="Bekaert M."/>
        </authorList>
    </citation>
    <scope>NUCLEOTIDE SEQUENCE</scope>
    <source>
        <strain evidence="2">IoA-00</strain>
    </source>
</reference>
<dbReference type="Pfam" id="PF14822">
    <property type="entry name" value="Vasohibin"/>
    <property type="match status" value="1"/>
</dbReference>
<dbReference type="GO" id="GO:0106423">
    <property type="term" value="F:tubulin-tyrosine carboxypeptidase"/>
    <property type="evidence" value="ECO:0007669"/>
    <property type="project" value="UniProtKB-EC"/>
</dbReference>
<dbReference type="AlphaFoldDB" id="A0A7R8CB70"/>
<accession>A0A7R8CB70</accession>
<evidence type="ECO:0000256" key="1">
    <source>
        <dbReference type="PIRSR" id="PIRSR628131-1"/>
    </source>
</evidence>
<name>A0A7R8CB70_LEPSM</name>
<keyword evidence="2" id="KW-0645">Protease</keyword>